<dbReference type="Pfam" id="PF01425">
    <property type="entry name" value="Amidase"/>
    <property type="match status" value="1"/>
</dbReference>
<keyword evidence="3" id="KW-1185">Reference proteome</keyword>
<feature type="domain" description="Amidase" evidence="1">
    <location>
        <begin position="32"/>
        <end position="457"/>
    </location>
</feature>
<dbReference type="SUPFAM" id="SSF75304">
    <property type="entry name" value="Amidase signature (AS) enzymes"/>
    <property type="match status" value="1"/>
</dbReference>
<dbReference type="InterPro" id="IPR036928">
    <property type="entry name" value="AS_sf"/>
</dbReference>
<dbReference type="EMBL" id="BCSX01000018">
    <property type="protein sequence ID" value="GAS87475.1"/>
    <property type="molecule type" value="Genomic_DNA"/>
</dbReference>
<evidence type="ECO:0000259" key="1">
    <source>
        <dbReference type="Pfam" id="PF01425"/>
    </source>
</evidence>
<keyword evidence="2" id="KW-0378">Hydrolase</keyword>
<accession>A0A100VWV6</accession>
<evidence type="ECO:0000313" key="3">
    <source>
        <dbReference type="Proteomes" id="UP000069620"/>
    </source>
</evidence>
<name>A0A100VWV6_9MYCO</name>
<dbReference type="GO" id="GO:0016787">
    <property type="term" value="F:hydrolase activity"/>
    <property type="evidence" value="ECO:0007669"/>
    <property type="project" value="UniProtKB-KW"/>
</dbReference>
<dbReference type="RefSeq" id="WP_062828311.1">
    <property type="nucleotide sequence ID" value="NZ_BCSX01000018.1"/>
</dbReference>
<proteinExistence type="predicted"/>
<sequence>MSDEELAELGIAAAAAAIRNGDMTSESYACALLRRARTNAKLNSFITIDESAVLAAAGAADKARAAGCAAPLLGVPLGVKDSYATHGLRTTLGVETLGDFEPEQDAAVVSAVKGAGGIVFGKNNLVEMSFGLTGSNRRYGQVGNPYGRNRVPGGSSSGSAAAVSARIVPAALGGDTVGSIRVPASLCGVVGFKPTTGRWPTGGVAPIAPTLDATGVLARTVEDCALMDRIVTKNTDSPPSERSDLQGTRLAYAPKQYLALVDPETEARFEDAVEQLRDAGAEVAEVDLGDDFSVIADRMTWNIFFRETRAALSEFLRDNGFPLSFEEIYDGLKPELKEVWSQRVLSTGPGYLTQADYDAALSVDRPELQRRFDGLFGGKGFDALILPTTPCPAPPIAQATEFAVAGKTVSDLFLAKNTVPASAAGLPGISIPVALTRNGLPIGIEFDGAPGYDSALLDIARRAQAVFGTLPAPA</sequence>
<comment type="caution">
    <text evidence="2">The sequence shown here is derived from an EMBL/GenBank/DDBJ whole genome shotgun (WGS) entry which is preliminary data.</text>
</comment>
<reference evidence="3" key="1">
    <citation type="journal article" date="2016" name="Genome Announc.">
        <title>Draft Genome Sequences of Five Rapidly Growing Mycobacterium Species, M. thermoresistibile, M. fortuitum subsp. acetamidolyticum, M. canariasense, M. brisbanense, and M. novocastrense.</title>
        <authorList>
            <person name="Katahira K."/>
            <person name="Ogura Y."/>
            <person name="Gotoh Y."/>
            <person name="Hayashi T."/>
        </authorList>
    </citation>
    <scope>NUCLEOTIDE SEQUENCE [LARGE SCALE GENOMIC DNA]</scope>
    <source>
        <strain evidence="3">JCM15654</strain>
    </source>
</reference>
<dbReference type="InterPro" id="IPR023631">
    <property type="entry name" value="Amidase_dom"/>
</dbReference>
<organism evidence="2 3">
    <name type="scientific">Mycolicibacterium brisbanense</name>
    <dbReference type="NCBI Taxonomy" id="146020"/>
    <lineage>
        <taxon>Bacteria</taxon>
        <taxon>Bacillati</taxon>
        <taxon>Actinomycetota</taxon>
        <taxon>Actinomycetes</taxon>
        <taxon>Mycobacteriales</taxon>
        <taxon>Mycobacteriaceae</taxon>
        <taxon>Mycolicibacterium</taxon>
    </lineage>
</organism>
<dbReference type="Gene3D" id="3.90.1300.10">
    <property type="entry name" value="Amidase signature (AS) domain"/>
    <property type="match status" value="1"/>
</dbReference>
<dbReference type="AlphaFoldDB" id="A0A100VWV6"/>
<gene>
    <name evidence="2" type="ORF">RMCB_1571</name>
</gene>
<reference evidence="3" key="2">
    <citation type="submission" date="2016-02" db="EMBL/GenBank/DDBJ databases">
        <title>Draft genome sequence of five rapidly growing Mycobacterium species.</title>
        <authorList>
            <person name="Katahira K."/>
            <person name="Gotou Y."/>
            <person name="Iida K."/>
            <person name="Ogura Y."/>
            <person name="Hayashi T."/>
        </authorList>
    </citation>
    <scope>NUCLEOTIDE SEQUENCE [LARGE SCALE GENOMIC DNA]</scope>
    <source>
        <strain evidence="3">JCM15654</strain>
    </source>
</reference>
<protein>
    <submittedName>
        <fullName evidence="2">Indoleacetamide hydrolase</fullName>
    </submittedName>
</protein>
<dbReference type="Proteomes" id="UP000069620">
    <property type="component" value="Unassembled WGS sequence"/>
</dbReference>
<evidence type="ECO:0000313" key="2">
    <source>
        <dbReference type="EMBL" id="GAS87475.1"/>
    </source>
</evidence>
<dbReference type="STRING" id="146020.RMCB_1571"/>
<dbReference type="PANTHER" id="PTHR11895">
    <property type="entry name" value="TRANSAMIDASE"/>
    <property type="match status" value="1"/>
</dbReference>
<dbReference type="PANTHER" id="PTHR11895:SF151">
    <property type="entry name" value="GLUTAMYL-TRNA(GLN) AMIDOTRANSFERASE SUBUNIT A"/>
    <property type="match status" value="1"/>
</dbReference>
<dbReference type="InterPro" id="IPR000120">
    <property type="entry name" value="Amidase"/>
</dbReference>
<dbReference type="OrthoDB" id="9811471at2"/>